<evidence type="ECO:0000313" key="7">
    <source>
        <dbReference type="Proteomes" id="UP001597425"/>
    </source>
</evidence>
<feature type="transmembrane region" description="Helical" evidence="5">
    <location>
        <begin position="106"/>
        <end position="131"/>
    </location>
</feature>
<reference evidence="7" key="1">
    <citation type="journal article" date="2019" name="Int. J. Syst. Evol. Microbiol.">
        <title>The Global Catalogue of Microorganisms (GCM) 10K type strain sequencing project: providing services to taxonomists for standard genome sequencing and annotation.</title>
        <authorList>
            <consortium name="The Broad Institute Genomics Platform"/>
            <consortium name="The Broad Institute Genome Sequencing Center for Infectious Disease"/>
            <person name="Wu L."/>
            <person name="Ma J."/>
        </authorList>
    </citation>
    <scope>NUCLEOTIDE SEQUENCE [LARGE SCALE GENOMIC DNA]</scope>
    <source>
        <strain evidence="7">KCTC 12848</strain>
    </source>
</reference>
<evidence type="ECO:0000256" key="4">
    <source>
        <dbReference type="ARBA" id="ARBA00023136"/>
    </source>
</evidence>
<organism evidence="6 7">
    <name type="scientific">Microbulbifer halophilus</name>
    <dbReference type="NCBI Taxonomy" id="453963"/>
    <lineage>
        <taxon>Bacteria</taxon>
        <taxon>Pseudomonadati</taxon>
        <taxon>Pseudomonadota</taxon>
        <taxon>Gammaproteobacteria</taxon>
        <taxon>Cellvibrionales</taxon>
        <taxon>Microbulbiferaceae</taxon>
        <taxon>Microbulbifer</taxon>
    </lineage>
</organism>
<name>A0ABW5EBJ9_9GAMM</name>
<feature type="transmembrane region" description="Helical" evidence="5">
    <location>
        <begin position="72"/>
        <end position="94"/>
    </location>
</feature>
<evidence type="ECO:0000313" key="6">
    <source>
        <dbReference type="EMBL" id="MFD2310453.1"/>
    </source>
</evidence>
<evidence type="ECO:0000256" key="2">
    <source>
        <dbReference type="ARBA" id="ARBA00022692"/>
    </source>
</evidence>
<proteinExistence type="predicted"/>
<protein>
    <submittedName>
        <fullName evidence="6">MAPEG family protein</fullName>
    </submittedName>
</protein>
<feature type="transmembrane region" description="Helical" evidence="5">
    <location>
        <begin position="46"/>
        <end position="66"/>
    </location>
</feature>
<dbReference type="Proteomes" id="UP001597425">
    <property type="component" value="Unassembled WGS sequence"/>
</dbReference>
<evidence type="ECO:0000256" key="3">
    <source>
        <dbReference type="ARBA" id="ARBA00022989"/>
    </source>
</evidence>
<dbReference type="SUPFAM" id="SSF161084">
    <property type="entry name" value="MAPEG domain-like"/>
    <property type="match status" value="1"/>
</dbReference>
<evidence type="ECO:0000256" key="5">
    <source>
        <dbReference type="SAM" id="Phobius"/>
    </source>
</evidence>
<keyword evidence="4 5" id="KW-0472">Membrane</keyword>
<comment type="subcellular location">
    <subcellularLocation>
        <location evidence="1">Membrane</location>
    </subcellularLocation>
</comment>
<comment type="caution">
    <text evidence="6">The sequence shown here is derived from an EMBL/GenBank/DDBJ whole genome shotgun (WGS) entry which is preliminary data.</text>
</comment>
<dbReference type="PANTHER" id="PTHR35814">
    <property type="match status" value="1"/>
</dbReference>
<dbReference type="Gene3D" id="1.20.120.550">
    <property type="entry name" value="Membrane associated eicosanoid/glutathione metabolism-like domain"/>
    <property type="match status" value="1"/>
</dbReference>
<dbReference type="InterPro" id="IPR001129">
    <property type="entry name" value="Membr-assoc_MAPEG"/>
</dbReference>
<keyword evidence="7" id="KW-1185">Reference proteome</keyword>
<accession>A0ABW5EBJ9</accession>
<dbReference type="EMBL" id="JBHUJD010000009">
    <property type="protein sequence ID" value="MFD2310453.1"/>
    <property type="molecule type" value="Genomic_DNA"/>
</dbReference>
<evidence type="ECO:0000256" key="1">
    <source>
        <dbReference type="ARBA" id="ARBA00004370"/>
    </source>
</evidence>
<keyword evidence="3 5" id="KW-1133">Transmembrane helix</keyword>
<dbReference type="PANTHER" id="PTHR35814:SF1">
    <property type="entry name" value="GLUTATHIONE S-TRANSFERASE-RELATED"/>
    <property type="match status" value="1"/>
</dbReference>
<dbReference type="RefSeq" id="WP_265722117.1">
    <property type="nucleotide sequence ID" value="NZ_JAPIVK010000018.1"/>
</dbReference>
<dbReference type="InterPro" id="IPR023352">
    <property type="entry name" value="MAPEG-like_dom_sf"/>
</dbReference>
<feature type="transmembrane region" description="Helical" evidence="5">
    <location>
        <begin position="6"/>
        <end position="25"/>
    </location>
</feature>
<keyword evidence="2 5" id="KW-0812">Transmembrane</keyword>
<dbReference type="Pfam" id="PF01124">
    <property type="entry name" value="MAPEG"/>
    <property type="match status" value="1"/>
</dbReference>
<sequence length="132" mass="13734">MAHITSLYAGLCALLIIALAFRIVVFRRSEKVGLGSGGQHRGQVLIRAHANAIEYIPVALLLLLLAELNGLGAAWLHLLGGIFVLARLLHAYGLTASQGGYHPGRFIGTAASWAVIIMLAGVNIGMAVGAAA</sequence>
<gene>
    <name evidence="6" type="ORF">ACFSKX_08490</name>
</gene>